<reference evidence="1" key="1">
    <citation type="journal article" date="2015" name="Genome Announc.">
        <title>Complete Genome Sequence of Yersinia ruckeri Strain CSF007-82, Etiologic Agent of Red Mouth Disease in Salmonid Fish.</title>
        <authorList>
            <person name="Nelson M.C."/>
            <person name="LaPatra S.E."/>
            <person name="Welch T.J."/>
            <person name="Graf J."/>
        </authorList>
    </citation>
    <scope>NUCLEOTIDE SEQUENCE</scope>
    <source>
        <strain evidence="1">CSF007-82</strain>
    </source>
</reference>
<sequence>MNNATDKKDAIKLGFSDRLKNIFTHKENKLGKLYDHLNSNGCEKRLVIKTNGDICEKYYLFRQDNYIFSKQQQMQKIQAFSEKIAAKKIQLAFREHLIKNNRIKSSEFDENTDFIATTYNGNKKDLGSFKHVIRKDKRFVALASNNKNKKFSMENKIDDLKGIKSVKFGLAVNHNLMIARNAGESLLNCIEKKQNILPNHFNNAVNDLKKLHNKHTYLRDIKPGNMAYDGKQINFIDVDDRVIITHNPYKNELKHTFLGAKVIYTKKYITKELLSHIYNKNKLATQPAVVKYLKAADEYAFITSMITATTHLTNIGSILNPTEINTKKYNSTGTINSENRNILGSWLNENVKPKYHESIISLLTNPVDYAKKARKTYLSDMLLLSGK</sequence>
<reference evidence="2 3" key="2">
    <citation type="submission" date="2018-06" db="EMBL/GenBank/DDBJ databases">
        <authorList>
            <consortium name="Pathogen Informatics"/>
            <person name="Doyle S."/>
        </authorList>
    </citation>
    <scope>NUCLEOTIDE SEQUENCE [LARGE SCALE GENOMIC DNA]</scope>
    <source>
        <strain evidence="2 3">NCTC10476</strain>
    </source>
</reference>
<dbReference type="OrthoDB" id="5842010at2"/>
<dbReference type="EMBL" id="LN681231">
    <property type="protein sequence ID" value="CEK29212.1"/>
    <property type="molecule type" value="Genomic_DNA"/>
</dbReference>
<gene>
    <name evidence="1" type="ORF">CSF007_17580</name>
    <name evidence="2" type="ORF">NCTC10476_02207</name>
</gene>
<dbReference type="GeneID" id="66881100"/>
<dbReference type="RefSeq" id="WP_004719514.1">
    <property type="nucleotide sequence ID" value="NZ_CCYO01000003.1"/>
</dbReference>
<evidence type="ECO:0000313" key="3">
    <source>
        <dbReference type="Proteomes" id="UP000255169"/>
    </source>
</evidence>
<name>A0A0A8VHJ9_YERRU</name>
<evidence type="ECO:0000313" key="2">
    <source>
        <dbReference type="EMBL" id="SUQ00894.1"/>
    </source>
</evidence>
<accession>A0A0A8VHJ9</accession>
<dbReference type="InterPro" id="IPR011009">
    <property type="entry name" value="Kinase-like_dom_sf"/>
</dbReference>
<dbReference type="SUPFAM" id="SSF56112">
    <property type="entry name" value="Protein kinase-like (PK-like)"/>
    <property type="match status" value="1"/>
</dbReference>
<dbReference type="EMBL" id="UHJG01000001">
    <property type="protein sequence ID" value="SUQ00894.1"/>
    <property type="molecule type" value="Genomic_DNA"/>
</dbReference>
<evidence type="ECO:0008006" key="4">
    <source>
        <dbReference type="Google" id="ProtNLM"/>
    </source>
</evidence>
<protein>
    <recommendedName>
        <fullName evidence="4">Protein kinase domain-containing protein</fullName>
    </recommendedName>
</protein>
<keyword evidence="3" id="KW-1185">Reference proteome</keyword>
<organism evidence="1">
    <name type="scientific">Yersinia ruckeri</name>
    <dbReference type="NCBI Taxonomy" id="29486"/>
    <lineage>
        <taxon>Bacteria</taxon>
        <taxon>Pseudomonadati</taxon>
        <taxon>Pseudomonadota</taxon>
        <taxon>Gammaproteobacteria</taxon>
        <taxon>Enterobacterales</taxon>
        <taxon>Yersiniaceae</taxon>
        <taxon>Yersinia</taxon>
    </lineage>
</organism>
<evidence type="ECO:0000313" key="1">
    <source>
        <dbReference type="EMBL" id="CEK29212.1"/>
    </source>
</evidence>
<proteinExistence type="predicted"/>
<dbReference type="Proteomes" id="UP000255169">
    <property type="component" value="Unassembled WGS sequence"/>
</dbReference>
<dbReference type="AlphaFoldDB" id="A0A0A8VHJ9"/>